<evidence type="ECO:0000313" key="2">
    <source>
        <dbReference type="Proteomes" id="UP001209878"/>
    </source>
</evidence>
<organism evidence="1 2">
    <name type="scientific">Ridgeia piscesae</name>
    <name type="common">Tubeworm</name>
    <dbReference type="NCBI Taxonomy" id="27915"/>
    <lineage>
        <taxon>Eukaryota</taxon>
        <taxon>Metazoa</taxon>
        <taxon>Spiralia</taxon>
        <taxon>Lophotrochozoa</taxon>
        <taxon>Annelida</taxon>
        <taxon>Polychaeta</taxon>
        <taxon>Sedentaria</taxon>
        <taxon>Canalipalpata</taxon>
        <taxon>Sabellida</taxon>
        <taxon>Siboglinidae</taxon>
        <taxon>Ridgeia</taxon>
    </lineage>
</organism>
<accession>A0AAD9L4M6</accession>
<reference evidence="1" key="1">
    <citation type="journal article" date="2023" name="Mol. Biol. Evol.">
        <title>Third-Generation Sequencing Reveals the Adaptive Role of the Epigenome in Three Deep-Sea Polychaetes.</title>
        <authorList>
            <person name="Perez M."/>
            <person name="Aroh O."/>
            <person name="Sun Y."/>
            <person name="Lan Y."/>
            <person name="Juniper S.K."/>
            <person name="Young C.R."/>
            <person name="Angers B."/>
            <person name="Qian P.Y."/>
        </authorList>
    </citation>
    <scope>NUCLEOTIDE SEQUENCE</scope>
    <source>
        <strain evidence="1">R07B-5</strain>
    </source>
</reference>
<gene>
    <name evidence="1" type="ORF">NP493_348g02003</name>
</gene>
<dbReference type="Proteomes" id="UP001209878">
    <property type="component" value="Unassembled WGS sequence"/>
</dbReference>
<dbReference type="AlphaFoldDB" id="A0AAD9L4M6"/>
<name>A0AAD9L4M6_RIDPI</name>
<evidence type="ECO:0000313" key="1">
    <source>
        <dbReference type="EMBL" id="KAK2182565.1"/>
    </source>
</evidence>
<keyword evidence="2" id="KW-1185">Reference proteome</keyword>
<sequence length="235" mass="26316">MWCSDLGFGPSITESGSSTPLVKPSRYVQTRLAHWQKQGPSVTLNSQTDAPPLATTDQPFVVSVSLDAKTLQLHEHGKDDLMRQASSGQWLYNPASLSASFTIQSAKLQEETVLVEWSEEPGHCSVIPLVYLLSNDYSPQARQERHDTLTPTVAKVELLMVWRRSCWLSGGGAIDYLEEELLIVWRRSCWLSGGGAVDCLEEELLSVWRRSCWMSGGGAIDYLEEELLIVWRRSC</sequence>
<protein>
    <submittedName>
        <fullName evidence="1">Uncharacterized protein</fullName>
    </submittedName>
</protein>
<comment type="caution">
    <text evidence="1">The sequence shown here is derived from an EMBL/GenBank/DDBJ whole genome shotgun (WGS) entry which is preliminary data.</text>
</comment>
<dbReference type="EMBL" id="JAODUO010000348">
    <property type="protein sequence ID" value="KAK2182565.1"/>
    <property type="molecule type" value="Genomic_DNA"/>
</dbReference>
<proteinExistence type="predicted"/>